<protein>
    <recommendedName>
        <fullName evidence="4">histidine kinase</fullName>
        <ecNumber evidence="4">2.7.13.3</ecNumber>
    </recommendedName>
</protein>
<evidence type="ECO:0000256" key="8">
    <source>
        <dbReference type="ARBA" id="ARBA00022679"/>
    </source>
</evidence>
<dbReference type="Proteomes" id="UP000324233">
    <property type="component" value="Chromosome"/>
</dbReference>
<dbReference type="SUPFAM" id="SSF47384">
    <property type="entry name" value="Homodimeric domain of signal transducing histidine kinase"/>
    <property type="match status" value="1"/>
</dbReference>
<evidence type="ECO:0000256" key="11">
    <source>
        <dbReference type="ARBA" id="ARBA00022777"/>
    </source>
</evidence>
<feature type="domain" description="HAMP" evidence="18">
    <location>
        <begin position="161"/>
        <end position="214"/>
    </location>
</feature>
<dbReference type="EMBL" id="CP042997">
    <property type="protein sequence ID" value="QEH37790.1"/>
    <property type="molecule type" value="Genomic_DNA"/>
</dbReference>
<evidence type="ECO:0000256" key="15">
    <source>
        <dbReference type="ARBA" id="ARBA00023136"/>
    </source>
</evidence>
<evidence type="ECO:0000256" key="2">
    <source>
        <dbReference type="ARBA" id="ARBA00004141"/>
    </source>
</evidence>
<dbReference type="SUPFAM" id="SSF55874">
    <property type="entry name" value="ATPase domain of HSP90 chaperone/DNA topoisomerase II/histidine kinase"/>
    <property type="match status" value="1"/>
</dbReference>
<dbReference type="PRINTS" id="PR00344">
    <property type="entry name" value="BCTRLSENSOR"/>
</dbReference>
<evidence type="ECO:0000256" key="10">
    <source>
        <dbReference type="ARBA" id="ARBA00022741"/>
    </source>
</evidence>
<gene>
    <name evidence="19" type="primary">czcS</name>
    <name evidence="19" type="ORF">OJF2_63810</name>
</gene>
<dbReference type="GO" id="GO:0005886">
    <property type="term" value="C:plasma membrane"/>
    <property type="evidence" value="ECO:0007669"/>
    <property type="project" value="UniProtKB-SubCell"/>
</dbReference>
<evidence type="ECO:0000256" key="14">
    <source>
        <dbReference type="ARBA" id="ARBA00023012"/>
    </source>
</evidence>
<feature type="domain" description="Histidine kinase" evidence="17">
    <location>
        <begin position="222"/>
        <end position="437"/>
    </location>
</feature>
<evidence type="ECO:0000259" key="17">
    <source>
        <dbReference type="PROSITE" id="PS50109"/>
    </source>
</evidence>
<keyword evidence="11" id="KW-0418">Kinase</keyword>
<evidence type="ECO:0000256" key="7">
    <source>
        <dbReference type="ARBA" id="ARBA00022553"/>
    </source>
</evidence>
<keyword evidence="5" id="KW-1003">Cell membrane</keyword>
<keyword evidence="7" id="KW-0597">Phosphoprotein</keyword>
<dbReference type="PANTHER" id="PTHR45436">
    <property type="entry name" value="SENSOR HISTIDINE KINASE YKOH"/>
    <property type="match status" value="1"/>
</dbReference>
<evidence type="ECO:0000256" key="5">
    <source>
        <dbReference type="ARBA" id="ARBA00022475"/>
    </source>
</evidence>
<evidence type="ECO:0000256" key="13">
    <source>
        <dbReference type="ARBA" id="ARBA00022989"/>
    </source>
</evidence>
<dbReference type="GO" id="GO:0000155">
    <property type="term" value="F:phosphorelay sensor kinase activity"/>
    <property type="evidence" value="ECO:0007669"/>
    <property type="project" value="InterPro"/>
</dbReference>
<dbReference type="SUPFAM" id="SSF158472">
    <property type="entry name" value="HAMP domain-like"/>
    <property type="match status" value="1"/>
</dbReference>
<dbReference type="InterPro" id="IPR003594">
    <property type="entry name" value="HATPase_dom"/>
</dbReference>
<dbReference type="NCBIfam" id="TIGR01386">
    <property type="entry name" value="cztS_silS_copS"/>
    <property type="match status" value="1"/>
</dbReference>
<evidence type="ECO:0000313" key="20">
    <source>
        <dbReference type="Proteomes" id="UP000324233"/>
    </source>
</evidence>
<dbReference type="InterPro" id="IPR050428">
    <property type="entry name" value="TCS_sensor_his_kinase"/>
</dbReference>
<evidence type="ECO:0000256" key="12">
    <source>
        <dbReference type="ARBA" id="ARBA00022840"/>
    </source>
</evidence>
<dbReference type="SMART" id="SM00388">
    <property type="entry name" value="HisKA"/>
    <property type="match status" value="1"/>
</dbReference>
<feature type="transmembrane region" description="Helical" evidence="16">
    <location>
        <begin position="7"/>
        <end position="28"/>
    </location>
</feature>
<accession>A0A5B9WD30</accession>
<dbReference type="InterPro" id="IPR036890">
    <property type="entry name" value="HATPase_C_sf"/>
</dbReference>
<keyword evidence="14" id="KW-0902">Two-component regulatory system</keyword>
<evidence type="ECO:0000313" key="19">
    <source>
        <dbReference type="EMBL" id="QEH37790.1"/>
    </source>
</evidence>
<dbReference type="CDD" id="cd06225">
    <property type="entry name" value="HAMP"/>
    <property type="match status" value="1"/>
</dbReference>
<reference evidence="19 20" key="1">
    <citation type="submission" date="2019-08" db="EMBL/GenBank/DDBJ databases">
        <title>Deep-cultivation of Planctomycetes and their phenomic and genomic characterization uncovers novel biology.</title>
        <authorList>
            <person name="Wiegand S."/>
            <person name="Jogler M."/>
            <person name="Boedeker C."/>
            <person name="Pinto D."/>
            <person name="Vollmers J."/>
            <person name="Rivas-Marin E."/>
            <person name="Kohn T."/>
            <person name="Peeters S.H."/>
            <person name="Heuer A."/>
            <person name="Rast P."/>
            <person name="Oberbeckmann S."/>
            <person name="Bunk B."/>
            <person name="Jeske O."/>
            <person name="Meyerdierks A."/>
            <person name="Storesund J.E."/>
            <person name="Kallscheuer N."/>
            <person name="Luecker S."/>
            <person name="Lage O.M."/>
            <person name="Pohl T."/>
            <person name="Merkel B.J."/>
            <person name="Hornburger P."/>
            <person name="Mueller R.-W."/>
            <person name="Bruemmer F."/>
            <person name="Labrenz M."/>
            <person name="Spormann A.M."/>
            <person name="Op den Camp H."/>
            <person name="Overmann J."/>
            <person name="Amann R."/>
            <person name="Jetten M.S.M."/>
            <person name="Mascher T."/>
            <person name="Medema M.H."/>
            <person name="Devos D.P."/>
            <person name="Kaster A.-K."/>
            <person name="Ovreas L."/>
            <person name="Rohde M."/>
            <person name="Galperin M.Y."/>
            <person name="Jogler C."/>
        </authorList>
    </citation>
    <scope>NUCLEOTIDE SEQUENCE [LARGE SCALE GENOMIC DNA]</scope>
    <source>
        <strain evidence="19 20">OJF2</strain>
    </source>
</reference>
<sequence length="445" mass="48315">MGRRMAAWYAGSSAVLLIVATTSLYWMIAASLDAEGDRWLGESIEYLRNYQLRTGRYPAPEDSPADEARIRDEEGRVIFETPASSDRLPAAIVPGAAGVDHRTAAGRWYRALSRRADGRTYEVCFDRTTELALLGRYRHYMAFVLIPALAATAVAGVVIARRGLRPVGNMAETVRRIGPERLGERIAIGGLPTELDDLARTFNVMLDRLQESFGRLERFSGDIAHELRTPVHAIRNVAEVTLATSRTRDEDREALAACLDSAETLSRLVERLLFLARADDPRMALDLETLDVAGELTAIRDFYGPAAEEAGVDLSVAAPPRLTARLDRTLFQRALGNLLTNALTHTPAGGRVTIAASAASKTLEVSVSDTGDGVAEEHLARLFDRFYRPDRARTAGQGVGLGLSIVKSIVELHRGRASVASRPGEGTVVTLHFPAGGDDETVISA</sequence>
<dbReference type="InterPro" id="IPR005467">
    <property type="entry name" value="His_kinase_dom"/>
</dbReference>
<dbReference type="Gene3D" id="1.10.287.130">
    <property type="match status" value="1"/>
</dbReference>
<dbReference type="PROSITE" id="PS50109">
    <property type="entry name" value="HIS_KIN"/>
    <property type="match status" value="1"/>
</dbReference>
<dbReference type="InterPro" id="IPR006290">
    <property type="entry name" value="CztS_silS_copS"/>
</dbReference>
<dbReference type="EC" id="2.7.13.3" evidence="4"/>
<evidence type="ECO:0000256" key="9">
    <source>
        <dbReference type="ARBA" id="ARBA00022692"/>
    </source>
</evidence>
<proteinExistence type="predicted"/>
<keyword evidence="6" id="KW-0997">Cell inner membrane</keyword>
<comment type="catalytic activity">
    <reaction evidence="1">
        <text>ATP + protein L-histidine = ADP + protein N-phospho-L-histidine.</text>
        <dbReference type="EC" id="2.7.13.3"/>
    </reaction>
</comment>
<keyword evidence="8 19" id="KW-0808">Transferase</keyword>
<name>A0A5B9WD30_9BACT</name>
<dbReference type="SMART" id="SM00304">
    <property type="entry name" value="HAMP"/>
    <property type="match status" value="1"/>
</dbReference>
<keyword evidence="9 16" id="KW-0812">Transmembrane</keyword>
<dbReference type="Gene3D" id="6.10.340.10">
    <property type="match status" value="1"/>
</dbReference>
<keyword evidence="10" id="KW-0547">Nucleotide-binding</keyword>
<comment type="subcellular location">
    <subcellularLocation>
        <location evidence="3">Cell inner membrane</location>
    </subcellularLocation>
    <subcellularLocation>
        <location evidence="2">Membrane</location>
        <topology evidence="2">Multi-pass membrane protein</topology>
    </subcellularLocation>
</comment>
<dbReference type="Pfam" id="PF00512">
    <property type="entry name" value="HisKA"/>
    <property type="match status" value="1"/>
</dbReference>
<keyword evidence="15 16" id="KW-0472">Membrane</keyword>
<keyword evidence="12" id="KW-0067">ATP-binding</keyword>
<keyword evidence="20" id="KW-1185">Reference proteome</keyword>
<evidence type="ECO:0000256" key="16">
    <source>
        <dbReference type="SAM" id="Phobius"/>
    </source>
</evidence>
<evidence type="ECO:0000256" key="6">
    <source>
        <dbReference type="ARBA" id="ARBA00022519"/>
    </source>
</evidence>
<evidence type="ECO:0000256" key="3">
    <source>
        <dbReference type="ARBA" id="ARBA00004533"/>
    </source>
</evidence>
<dbReference type="CDD" id="cd00082">
    <property type="entry name" value="HisKA"/>
    <property type="match status" value="1"/>
</dbReference>
<dbReference type="FunFam" id="3.30.565.10:FF:000006">
    <property type="entry name" value="Sensor histidine kinase WalK"/>
    <property type="match status" value="1"/>
</dbReference>
<dbReference type="PROSITE" id="PS50885">
    <property type="entry name" value="HAMP"/>
    <property type="match status" value="1"/>
</dbReference>
<organism evidence="19 20">
    <name type="scientific">Aquisphaera giovannonii</name>
    <dbReference type="NCBI Taxonomy" id="406548"/>
    <lineage>
        <taxon>Bacteria</taxon>
        <taxon>Pseudomonadati</taxon>
        <taxon>Planctomycetota</taxon>
        <taxon>Planctomycetia</taxon>
        <taxon>Isosphaerales</taxon>
        <taxon>Isosphaeraceae</taxon>
        <taxon>Aquisphaera</taxon>
    </lineage>
</organism>
<evidence type="ECO:0000259" key="18">
    <source>
        <dbReference type="PROSITE" id="PS50885"/>
    </source>
</evidence>
<dbReference type="KEGG" id="agv:OJF2_63810"/>
<dbReference type="AlphaFoldDB" id="A0A5B9WD30"/>
<evidence type="ECO:0000256" key="1">
    <source>
        <dbReference type="ARBA" id="ARBA00000085"/>
    </source>
</evidence>
<evidence type="ECO:0000256" key="4">
    <source>
        <dbReference type="ARBA" id="ARBA00012438"/>
    </source>
</evidence>
<dbReference type="Pfam" id="PF00672">
    <property type="entry name" value="HAMP"/>
    <property type="match status" value="1"/>
</dbReference>
<feature type="transmembrane region" description="Helical" evidence="16">
    <location>
        <begin position="140"/>
        <end position="160"/>
    </location>
</feature>
<dbReference type="InterPro" id="IPR003660">
    <property type="entry name" value="HAMP_dom"/>
</dbReference>
<dbReference type="Pfam" id="PF02518">
    <property type="entry name" value="HATPase_c"/>
    <property type="match status" value="1"/>
</dbReference>
<dbReference type="InterPro" id="IPR036097">
    <property type="entry name" value="HisK_dim/P_sf"/>
</dbReference>
<dbReference type="InterPro" id="IPR004358">
    <property type="entry name" value="Sig_transdc_His_kin-like_C"/>
</dbReference>
<keyword evidence="13 16" id="KW-1133">Transmembrane helix</keyword>
<dbReference type="GO" id="GO:0005524">
    <property type="term" value="F:ATP binding"/>
    <property type="evidence" value="ECO:0007669"/>
    <property type="project" value="UniProtKB-KW"/>
</dbReference>
<dbReference type="InterPro" id="IPR003661">
    <property type="entry name" value="HisK_dim/P_dom"/>
</dbReference>
<dbReference type="Gene3D" id="3.30.565.10">
    <property type="entry name" value="Histidine kinase-like ATPase, C-terminal domain"/>
    <property type="match status" value="1"/>
</dbReference>
<dbReference type="PANTHER" id="PTHR45436:SF15">
    <property type="entry name" value="SENSOR HISTIDINE KINASE CUSS"/>
    <property type="match status" value="1"/>
</dbReference>
<dbReference type="OrthoDB" id="9786919at2"/>
<dbReference type="SMART" id="SM00387">
    <property type="entry name" value="HATPase_c"/>
    <property type="match status" value="1"/>
</dbReference>